<dbReference type="RefSeq" id="WP_121086742.1">
    <property type="nucleotide sequence ID" value="NZ_RBZU01000004.1"/>
</dbReference>
<dbReference type="Gene3D" id="1.10.357.10">
    <property type="entry name" value="Tetracycline Repressor, domain 2"/>
    <property type="match status" value="1"/>
</dbReference>
<protein>
    <submittedName>
        <fullName evidence="4">TetR/AcrR family transcriptional regulator</fullName>
    </submittedName>
</protein>
<dbReference type="AlphaFoldDB" id="A0A494Y6J8"/>
<dbReference type="InterPro" id="IPR009057">
    <property type="entry name" value="Homeodomain-like_sf"/>
</dbReference>
<organism evidence="4 5">
    <name type="scientific">Pararobbsia silviterrae</name>
    <dbReference type="NCBI Taxonomy" id="1792498"/>
    <lineage>
        <taxon>Bacteria</taxon>
        <taxon>Pseudomonadati</taxon>
        <taxon>Pseudomonadota</taxon>
        <taxon>Betaproteobacteria</taxon>
        <taxon>Burkholderiales</taxon>
        <taxon>Burkholderiaceae</taxon>
        <taxon>Pararobbsia</taxon>
    </lineage>
</organism>
<keyword evidence="1 2" id="KW-0238">DNA-binding</keyword>
<name>A0A494Y6J8_9BURK</name>
<evidence type="ECO:0000313" key="4">
    <source>
        <dbReference type="EMBL" id="RKP55946.1"/>
    </source>
</evidence>
<sequence>MSELHETEHPKHVADHRSLVAEKKRAAMRARLLDAAMRVFSDDAYSSPVIDDVIREAAVSRGTFYNYFDSLDEVLAAIGRAFSDEMATGVLPIYDVLAEPWQRASVGFRVFLVRALVDRKWAGFLVRVDAWPHNSMVGRYMTADLESGRRKGQFAFDDVGVAADFLMGASVRTIQSIRQGVRDPDAYMDAAVRMELASLGCGAELAARGVAFSSAYLHDWAKGVVVAPKPAWARHLRSKGGKFSLAEAPSVDMADVSLKPI</sequence>
<dbReference type="PROSITE" id="PS50977">
    <property type="entry name" value="HTH_TETR_2"/>
    <property type="match status" value="1"/>
</dbReference>
<dbReference type="GO" id="GO:0003677">
    <property type="term" value="F:DNA binding"/>
    <property type="evidence" value="ECO:0007669"/>
    <property type="project" value="UniProtKB-UniRule"/>
</dbReference>
<dbReference type="OrthoDB" id="9809772at2"/>
<evidence type="ECO:0000256" key="1">
    <source>
        <dbReference type="ARBA" id="ARBA00023125"/>
    </source>
</evidence>
<dbReference type="Proteomes" id="UP000270342">
    <property type="component" value="Unassembled WGS sequence"/>
</dbReference>
<proteinExistence type="predicted"/>
<gene>
    <name evidence="4" type="ORF">D7S86_12200</name>
</gene>
<dbReference type="EMBL" id="RBZU01000004">
    <property type="protein sequence ID" value="RKP55946.1"/>
    <property type="molecule type" value="Genomic_DNA"/>
</dbReference>
<accession>A0A494Y6J8</accession>
<feature type="DNA-binding region" description="H-T-H motif" evidence="2">
    <location>
        <begin position="49"/>
        <end position="68"/>
    </location>
</feature>
<comment type="caution">
    <text evidence="4">The sequence shown here is derived from an EMBL/GenBank/DDBJ whole genome shotgun (WGS) entry which is preliminary data.</text>
</comment>
<keyword evidence="5" id="KW-1185">Reference proteome</keyword>
<evidence type="ECO:0000256" key="2">
    <source>
        <dbReference type="PROSITE-ProRule" id="PRU00335"/>
    </source>
</evidence>
<reference evidence="4 5" key="1">
    <citation type="submission" date="2018-10" db="EMBL/GenBank/DDBJ databases">
        <title>Robbsia sp. DHC34, isolated from soil.</title>
        <authorList>
            <person name="Gao Z.-H."/>
            <person name="Qiu L.-H."/>
        </authorList>
    </citation>
    <scope>NUCLEOTIDE SEQUENCE [LARGE SCALE GENOMIC DNA]</scope>
    <source>
        <strain evidence="4 5">DHC34</strain>
    </source>
</reference>
<evidence type="ECO:0000313" key="5">
    <source>
        <dbReference type="Proteomes" id="UP000270342"/>
    </source>
</evidence>
<dbReference type="InterPro" id="IPR001647">
    <property type="entry name" value="HTH_TetR"/>
</dbReference>
<dbReference type="SUPFAM" id="SSF46689">
    <property type="entry name" value="Homeodomain-like"/>
    <property type="match status" value="1"/>
</dbReference>
<feature type="domain" description="HTH tetR-type" evidence="3">
    <location>
        <begin position="26"/>
        <end position="86"/>
    </location>
</feature>
<dbReference type="PRINTS" id="PR00455">
    <property type="entry name" value="HTHTETR"/>
</dbReference>
<evidence type="ECO:0000259" key="3">
    <source>
        <dbReference type="PROSITE" id="PS50977"/>
    </source>
</evidence>
<dbReference type="Pfam" id="PF00440">
    <property type="entry name" value="TetR_N"/>
    <property type="match status" value="1"/>
</dbReference>